<protein>
    <submittedName>
        <fullName evidence="2">RNA-directed DNA polymerase, eukaryota</fullName>
    </submittedName>
</protein>
<dbReference type="Pfam" id="PF14529">
    <property type="entry name" value="Exo_endo_phos_2"/>
    <property type="match status" value="1"/>
</dbReference>
<dbReference type="SUPFAM" id="SSF56219">
    <property type="entry name" value="DNase I-like"/>
    <property type="match status" value="1"/>
</dbReference>
<evidence type="ECO:0000313" key="2">
    <source>
        <dbReference type="EMBL" id="PWA83696.1"/>
    </source>
</evidence>
<dbReference type="GO" id="GO:0003964">
    <property type="term" value="F:RNA-directed DNA polymerase activity"/>
    <property type="evidence" value="ECO:0007669"/>
    <property type="project" value="UniProtKB-KW"/>
</dbReference>
<name>A0A2U1PD62_ARTAN</name>
<dbReference type="InterPro" id="IPR036691">
    <property type="entry name" value="Endo/exonu/phosph_ase_sf"/>
</dbReference>
<organism evidence="2 3">
    <name type="scientific">Artemisia annua</name>
    <name type="common">Sweet wormwood</name>
    <dbReference type="NCBI Taxonomy" id="35608"/>
    <lineage>
        <taxon>Eukaryota</taxon>
        <taxon>Viridiplantae</taxon>
        <taxon>Streptophyta</taxon>
        <taxon>Embryophyta</taxon>
        <taxon>Tracheophyta</taxon>
        <taxon>Spermatophyta</taxon>
        <taxon>Magnoliopsida</taxon>
        <taxon>eudicotyledons</taxon>
        <taxon>Gunneridae</taxon>
        <taxon>Pentapetalae</taxon>
        <taxon>asterids</taxon>
        <taxon>campanulids</taxon>
        <taxon>Asterales</taxon>
        <taxon>Asteraceae</taxon>
        <taxon>Asteroideae</taxon>
        <taxon>Anthemideae</taxon>
        <taxon>Artemisiinae</taxon>
        <taxon>Artemisia</taxon>
    </lineage>
</organism>
<dbReference type="EMBL" id="PKPP01001317">
    <property type="protein sequence ID" value="PWA83696.1"/>
    <property type="molecule type" value="Genomic_DNA"/>
</dbReference>
<proteinExistence type="predicted"/>
<keyword evidence="3" id="KW-1185">Reference proteome</keyword>
<dbReference type="AlphaFoldDB" id="A0A2U1PD62"/>
<evidence type="ECO:0000259" key="1">
    <source>
        <dbReference type="Pfam" id="PF14529"/>
    </source>
</evidence>
<comment type="caution">
    <text evidence="2">The sequence shown here is derived from an EMBL/GenBank/DDBJ whole genome shotgun (WGS) entry which is preliminary data.</text>
</comment>
<dbReference type="Gene3D" id="3.60.10.10">
    <property type="entry name" value="Endonuclease/exonuclease/phosphatase"/>
    <property type="match status" value="1"/>
</dbReference>
<sequence length="459" mass="51703">MNFLSINLRGIKDDCKARWINELKIDYKISFICIQETHRPDERGLHPQKFWGYSSYHSGFIPSTGMEGRSGGILSIWDPSSFTLPNTIKSTHYLITSGFINGTTSPCHILNVYALQEIPAKQSLWNEISNHIAATHGLWILLGDFNAVRYPSERKNSNFNPSCAFAFNDFIPQNGLVEYTMHGGLFTYIKDNGSKQSKIDRVLVSQDFMNQWPTASFTTLPCSFSDHRPLILITSDLDFAWSATHMANTSRLLRCFHIATGLKVNLQKSNFFGINLPPESITISTNTLNCQTGSFPITYLGLTVGSNMNLVKNWTTVIQTFENRLSLWKASTLSLGGRITLIRFMLDSLPSYLFSLYKAPQSLRIKHRTGVEMACRSLLIDTVTVTPLISKEYPEPSMKHIRIASQRSLHAMRFELSHNGDGVGAPHSAPESFNNLVNMLSQVAQHILVVTQPDSWSWK</sequence>
<keyword evidence="2" id="KW-0808">Transferase</keyword>
<dbReference type="STRING" id="35608.A0A2U1PD62"/>
<dbReference type="Proteomes" id="UP000245207">
    <property type="component" value="Unassembled WGS sequence"/>
</dbReference>
<dbReference type="PANTHER" id="PTHR33116:SF78">
    <property type="entry name" value="OS12G0587133 PROTEIN"/>
    <property type="match status" value="1"/>
</dbReference>
<gene>
    <name evidence="2" type="ORF">CTI12_AA165700</name>
</gene>
<keyword evidence="2" id="KW-0548">Nucleotidyltransferase</keyword>
<dbReference type="InterPro" id="IPR005135">
    <property type="entry name" value="Endo/exonuclease/phosphatase"/>
</dbReference>
<reference evidence="2 3" key="1">
    <citation type="journal article" date="2018" name="Mol. Plant">
        <title>The genome of Artemisia annua provides insight into the evolution of Asteraceae family and artemisinin biosynthesis.</title>
        <authorList>
            <person name="Shen Q."/>
            <person name="Zhang L."/>
            <person name="Liao Z."/>
            <person name="Wang S."/>
            <person name="Yan T."/>
            <person name="Shi P."/>
            <person name="Liu M."/>
            <person name="Fu X."/>
            <person name="Pan Q."/>
            <person name="Wang Y."/>
            <person name="Lv Z."/>
            <person name="Lu X."/>
            <person name="Zhang F."/>
            <person name="Jiang W."/>
            <person name="Ma Y."/>
            <person name="Chen M."/>
            <person name="Hao X."/>
            <person name="Li L."/>
            <person name="Tang Y."/>
            <person name="Lv G."/>
            <person name="Zhou Y."/>
            <person name="Sun X."/>
            <person name="Brodelius P.E."/>
            <person name="Rose J.K.C."/>
            <person name="Tang K."/>
        </authorList>
    </citation>
    <scope>NUCLEOTIDE SEQUENCE [LARGE SCALE GENOMIC DNA]</scope>
    <source>
        <strain evidence="3">cv. Huhao1</strain>
        <tissue evidence="2">Leaf</tissue>
    </source>
</reference>
<accession>A0A2U1PD62</accession>
<dbReference type="OrthoDB" id="1750912at2759"/>
<evidence type="ECO:0000313" key="3">
    <source>
        <dbReference type="Proteomes" id="UP000245207"/>
    </source>
</evidence>
<feature type="domain" description="Endonuclease/exonuclease/phosphatase" evidence="1">
    <location>
        <begin position="108"/>
        <end position="230"/>
    </location>
</feature>
<dbReference type="PANTHER" id="PTHR33116">
    <property type="entry name" value="REVERSE TRANSCRIPTASE ZINC-BINDING DOMAIN-CONTAINING PROTEIN-RELATED-RELATED"/>
    <property type="match status" value="1"/>
</dbReference>
<keyword evidence="2" id="KW-0695">RNA-directed DNA polymerase</keyword>